<dbReference type="Pfam" id="PF08984">
    <property type="entry name" value="DUF1858"/>
    <property type="match status" value="1"/>
</dbReference>
<evidence type="ECO:0000259" key="1">
    <source>
        <dbReference type="Pfam" id="PF08984"/>
    </source>
</evidence>
<dbReference type="SUPFAM" id="SSF140683">
    <property type="entry name" value="SP0561-like"/>
    <property type="match status" value="1"/>
</dbReference>
<organism evidence="2 3">
    <name type="scientific">Cytobacillus spartinae</name>
    <dbReference type="NCBI Taxonomy" id="3299023"/>
    <lineage>
        <taxon>Bacteria</taxon>
        <taxon>Bacillati</taxon>
        <taxon>Bacillota</taxon>
        <taxon>Bacilli</taxon>
        <taxon>Bacillales</taxon>
        <taxon>Bacillaceae</taxon>
        <taxon>Cytobacillus</taxon>
    </lineage>
</organism>
<gene>
    <name evidence="2" type="ORF">ACFYKX_05385</name>
</gene>
<dbReference type="RefSeq" id="WP_389359059.1">
    <property type="nucleotide sequence ID" value="NZ_JBIACK010000001.1"/>
</dbReference>
<protein>
    <submittedName>
        <fullName evidence="2">DUF1858 domain-containing protein</fullName>
    </submittedName>
</protein>
<dbReference type="InterPro" id="IPR038062">
    <property type="entry name" value="ScdA-like_N_sf"/>
</dbReference>
<dbReference type="EMBL" id="JBIACK010000001">
    <property type="protein sequence ID" value="MFE8700055.1"/>
    <property type="molecule type" value="Genomic_DNA"/>
</dbReference>
<name>A0ABW6K9V2_9BACI</name>
<evidence type="ECO:0000313" key="3">
    <source>
        <dbReference type="Proteomes" id="UP001601059"/>
    </source>
</evidence>
<evidence type="ECO:0000313" key="2">
    <source>
        <dbReference type="EMBL" id="MFE8700055.1"/>
    </source>
</evidence>
<dbReference type="Gene3D" id="1.10.3910.10">
    <property type="entry name" value="SP0561-like"/>
    <property type="match status" value="1"/>
</dbReference>
<accession>A0ABW6K9V2</accession>
<dbReference type="InterPro" id="IPR015077">
    <property type="entry name" value="DUF1858"/>
</dbReference>
<sequence>MNLKVINLNIPIGKLCSEFPEMVDIMAELGFDGITKPGMLQTAGRVMTIPNGCRMKGIDLQTVIHTLEKKGFTIKI</sequence>
<comment type="caution">
    <text evidence="2">The sequence shown here is derived from an EMBL/GenBank/DDBJ whole genome shotgun (WGS) entry which is preliminary data.</text>
</comment>
<dbReference type="Proteomes" id="UP001601059">
    <property type="component" value="Unassembled WGS sequence"/>
</dbReference>
<proteinExistence type="predicted"/>
<keyword evidence="3" id="KW-1185">Reference proteome</keyword>
<feature type="domain" description="DUF1858" evidence="1">
    <location>
        <begin position="6"/>
        <end position="63"/>
    </location>
</feature>
<reference evidence="2 3" key="1">
    <citation type="submission" date="2024-08" db="EMBL/GenBank/DDBJ databases">
        <title>Two novel Cytobacillus novel species.</title>
        <authorList>
            <person name="Liu G."/>
        </authorList>
    </citation>
    <scope>NUCLEOTIDE SEQUENCE [LARGE SCALE GENOMIC DNA]</scope>
    <source>
        <strain evidence="2 3">FJAT-54145</strain>
    </source>
</reference>